<accession>A0A0F9UZG9</accession>
<feature type="transmembrane region" description="Helical" evidence="1">
    <location>
        <begin position="73"/>
        <end position="94"/>
    </location>
</feature>
<evidence type="ECO:0000313" key="2">
    <source>
        <dbReference type="EMBL" id="KKN59013.1"/>
    </source>
</evidence>
<dbReference type="EMBL" id="LAZR01000742">
    <property type="protein sequence ID" value="KKN59013.1"/>
    <property type="molecule type" value="Genomic_DNA"/>
</dbReference>
<evidence type="ECO:0000256" key="1">
    <source>
        <dbReference type="SAM" id="Phobius"/>
    </source>
</evidence>
<reference evidence="2" key="1">
    <citation type="journal article" date="2015" name="Nature">
        <title>Complex archaea that bridge the gap between prokaryotes and eukaryotes.</title>
        <authorList>
            <person name="Spang A."/>
            <person name="Saw J.H."/>
            <person name="Jorgensen S.L."/>
            <person name="Zaremba-Niedzwiedzka K."/>
            <person name="Martijn J."/>
            <person name="Lind A.E."/>
            <person name="van Eijk R."/>
            <person name="Schleper C."/>
            <person name="Guy L."/>
            <person name="Ettema T.J."/>
        </authorList>
    </citation>
    <scope>NUCLEOTIDE SEQUENCE</scope>
</reference>
<proteinExistence type="predicted"/>
<comment type="caution">
    <text evidence="2">The sequence shown here is derived from an EMBL/GenBank/DDBJ whole genome shotgun (WGS) entry which is preliminary data.</text>
</comment>
<dbReference type="AlphaFoldDB" id="A0A0F9UZG9"/>
<organism evidence="2">
    <name type="scientific">marine sediment metagenome</name>
    <dbReference type="NCBI Taxonomy" id="412755"/>
    <lineage>
        <taxon>unclassified sequences</taxon>
        <taxon>metagenomes</taxon>
        <taxon>ecological metagenomes</taxon>
    </lineage>
</organism>
<name>A0A0F9UZG9_9ZZZZ</name>
<gene>
    <name evidence="2" type="ORF">LCGC14_0546380</name>
</gene>
<keyword evidence="1" id="KW-1133">Transmembrane helix</keyword>
<feature type="transmembrane region" description="Helical" evidence="1">
    <location>
        <begin position="46"/>
        <end position="67"/>
    </location>
</feature>
<keyword evidence="1" id="KW-0472">Membrane</keyword>
<protein>
    <submittedName>
        <fullName evidence="2">Uncharacterized protein</fullName>
    </submittedName>
</protein>
<keyword evidence="1" id="KW-0812">Transmembrane</keyword>
<sequence length="103" mass="12044">MDMKLKDSLVDYKEGKFINGNYESEQDIKDALSEEKIFIFEGKHEVIDFGSLILGLLLIIPFTMVLFGITDVIFQILWLSITVFIVSVFLFYGYEIKRFFSRL</sequence>